<dbReference type="InterPro" id="IPR003390">
    <property type="entry name" value="DNA_integrity_scan_DisA_N"/>
</dbReference>
<accession>A0A4U5JDU8</accession>
<dbReference type="Gene3D" id="3.40.1700.10">
    <property type="entry name" value="DNA integrity scanning protein, DisA, N-terminal domain"/>
    <property type="match status" value="1"/>
</dbReference>
<evidence type="ECO:0000313" key="2">
    <source>
        <dbReference type="EMBL" id="TKR26466.1"/>
    </source>
</evidence>
<dbReference type="OrthoDB" id="205384at2157"/>
<protein>
    <recommendedName>
        <fullName evidence="1">DAC domain-containing protein</fullName>
    </recommendedName>
</protein>
<evidence type="ECO:0000313" key="3">
    <source>
        <dbReference type="Proteomes" id="UP000308037"/>
    </source>
</evidence>
<name>A0A4U5JDU8_9EURY</name>
<dbReference type="AlphaFoldDB" id="A0A4U5JDU8"/>
<dbReference type="SUPFAM" id="SSF143597">
    <property type="entry name" value="YojJ-like"/>
    <property type="match status" value="1"/>
</dbReference>
<dbReference type="Proteomes" id="UP000308037">
    <property type="component" value="Unassembled WGS sequence"/>
</dbReference>
<evidence type="ECO:0000259" key="1">
    <source>
        <dbReference type="PROSITE" id="PS51794"/>
    </source>
</evidence>
<organism evidence="2 3">
    <name type="scientific">Natronomonas salsuginis</name>
    <dbReference type="NCBI Taxonomy" id="2217661"/>
    <lineage>
        <taxon>Archaea</taxon>
        <taxon>Methanobacteriati</taxon>
        <taxon>Methanobacteriota</taxon>
        <taxon>Stenosarchaea group</taxon>
        <taxon>Halobacteria</taxon>
        <taxon>Halobacteriales</taxon>
        <taxon>Natronomonadaceae</taxon>
        <taxon>Natronomonas</taxon>
    </lineage>
</organism>
<comment type="caution">
    <text evidence="2">The sequence shown here is derived from an EMBL/GenBank/DDBJ whole genome shotgun (WGS) entry which is preliminary data.</text>
</comment>
<sequence>MNRTEALDIRYAEHERVQRLIETLRYHVEEISLDYDRTADPTARAPGMYLAVVVGPSIEAYADPMGDNRWPESGRDPLTAPGEFADAATEVAYSHDGAVVISVDGIVSRQLVRFRTVDGPSGDVYEPWMGARHMSALDISTRTDVLATLTLSQESGRVTVFDDGAFESDEWDELGKPWRAVDG</sequence>
<dbReference type="RefSeq" id="WP_137276382.1">
    <property type="nucleotide sequence ID" value="NZ_QKNX01000002.1"/>
</dbReference>
<dbReference type="Pfam" id="PF02457">
    <property type="entry name" value="DAC"/>
    <property type="match status" value="1"/>
</dbReference>
<reference evidence="2 3" key="1">
    <citation type="submission" date="2019-04" db="EMBL/GenBank/DDBJ databases">
        <title>Natronomonas sp. F20-122 a newhaloarchaeon isolated from a saline saltern of Isla Bacuta, Huelva, Spain.</title>
        <authorList>
            <person name="Duran-Viseras A."/>
            <person name="Sanchez-Porro C."/>
            <person name="Ventosa A."/>
        </authorList>
    </citation>
    <scope>NUCLEOTIDE SEQUENCE [LARGE SCALE GENOMIC DNA]</scope>
    <source>
        <strain evidence="2 3">F20-122</strain>
    </source>
</reference>
<dbReference type="InterPro" id="IPR036888">
    <property type="entry name" value="DNA_integrity_DisA_N_sf"/>
</dbReference>
<gene>
    <name evidence="2" type="ORF">DM868_08255</name>
</gene>
<feature type="domain" description="DAC" evidence="1">
    <location>
        <begin position="14"/>
        <end position="173"/>
    </location>
</feature>
<proteinExistence type="predicted"/>
<keyword evidence="3" id="KW-1185">Reference proteome</keyword>
<dbReference type="PROSITE" id="PS51794">
    <property type="entry name" value="DAC"/>
    <property type="match status" value="1"/>
</dbReference>
<dbReference type="EMBL" id="QKNX01000002">
    <property type="protein sequence ID" value="TKR26466.1"/>
    <property type="molecule type" value="Genomic_DNA"/>
</dbReference>